<dbReference type="CDD" id="cd04301">
    <property type="entry name" value="NAT_SF"/>
    <property type="match status" value="1"/>
</dbReference>
<name>A0A371XAZ7_9HYPH</name>
<dbReference type="SUPFAM" id="SSF55729">
    <property type="entry name" value="Acyl-CoA N-acyltransferases (Nat)"/>
    <property type="match status" value="1"/>
</dbReference>
<organism evidence="2 3">
    <name type="scientific">Fulvimarina endophytica</name>
    <dbReference type="NCBI Taxonomy" id="2293836"/>
    <lineage>
        <taxon>Bacteria</taxon>
        <taxon>Pseudomonadati</taxon>
        <taxon>Pseudomonadota</taxon>
        <taxon>Alphaproteobacteria</taxon>
        <taxon>Hyphomicrobiales</taxon>
        <taxon>Aurantimonadaceae</taxon>
        <taxon>Fulvimarina</taxon>
    </lineage>
</organism>
<dbReference type="InterPro" id="IPR000182">
    <property type="entry name" value="GNAT_dom"/>
</dbReference>
<feature type="domain" description="N-acetyltransferase" evidence="1">
    <location>
        <begin position="1"/>
        <end position="133"/>
    </location>
</feature>
<evidence type="ECO:0000313" key="3">
    <source>
        <dbReference type="Proteomes" id="UP000264310"/>
    </source>
</evidence>
<proteinExistence type="predicted"/>
<keyword evidence="3" id="KW-1185">Reference proteome</keyword>
<keyword evidence="2" id="KW-0808">Transferase</keyword>
<dbReference type="Proteomes" id="UP000264310">
    <property type="component" value="Unassembled WGS sequence"/>
</dbReference>
<dbReference type="AlphaFoldDB" id="A0A371XAZ7"/>
<sequence>MADLVRLAFEDVAYSDGTEPAIVDRLRADGMLALSILAESGGSILGHVAFSAVTIEDAAGPWFGLGPISVHPDRQREGIGSELVASGLDRLRASGAAGCALVGDPANFASFGFLSDGRLTYPGIDPSYVQRIVFYGDAPEGRLTFAAAFTPA</sequence>
<gene>
    <name evidence="2" type="ORF">DYI37_02805</name>
</gene>
<dbReference type="RefSeq" id="WP_116681643.1">
    <property type="nucleotide sequence ID" value="NZ_QURL01000001.1"/>
</dbReference>
<reference evidence="2 3" key="1">
    <citation type="submission" date="2018-08" db="EMBL/GenBank/DDBJ databases">
        <title>Fulvimarina sp. 85, whole genome shotgun sequence.</title>
        <authorList>
            <person name="Tuo L."/>
        </authorList>
    </citation>
    <scope>NUCLEOTIDE SEQUENCE [LARGE SCALE GENOMIC DNA]</scope>
    <source>
        <strain evidence="2 3">85</strain>
    </source>
</reference>
<dbReference type="EMBL" id="QURL01000001">
    <property type="protein sequence ID" value="RFC66390.1"/>
    <property type="molecule type" value="Genomic_DNA"/>
</dbReference>
<dbReference type="PROSITE" id="PS51186">
    <property type="entry name" value="GNAT"/>
    <property type="match status" value="1"/>
</dbReference>
<accession>A0A371XAZ7</accession>
<dbReference type="OrthoDB" id="9797178at2"/>
<dbReference type="Pfam" id="PF00583">
    <property type="entry name" value="Acetyltransf_1"/>
    <property type="match status" value="1"/>
</dbReference>
<evidence type="ECO:0000259" key="1">
    <source>
        <dbReference type="PROSITE" id="PS51186"/>
    </source>
</evidence>
<dbReference type="Gene3D" id="3.40.630.30">
    <property type="match status" value="1"/>
</dbReference>
<dbReference type="InterPro" id="IPR016181">
    <property type="entry name" value="Acyl_CoA_acyltransferase"/>
</dbReference>
<comment type="caution">
    <text evidence="2">The sequence shown here is derived from an EMBL/GenBank/DDBJ whole genome shotgun (WGS) entry which is preliminary data.</text>
</comment>
<dbReference type="GO" id="GO:0016747">
    <property type="term" value="F:acyltransferase activity, transferring groups other than amino-acyl groups"/>
    <property type="evidence" value="ECO:0007669"/>
    <property type="project" value="InterPro"/>
</dbReference>
<protein>
    <submittedName>
        <fullName evidence="2">N-acetyltransferase</fullName>
    </submittedName>
</protein>
<evidence type="ECO:0000313" key="2">
    <source>
        <dbReference type="EMBL" id="RFC66390.1"/>
    </source>
</evidence>